<evidence type="ECO:0000313" key="9">
    <source>
        <dbReference type="EMBL" id="KAG0723260.1"/>
    </source>
</evidence>
<proteinExistence type="inferred from homology"/>
<dbReference type="AlphaFoldDB" id="A0A8J4YME3"/>
<accession>A0A8J4YME3</accession>
<keyword evidence="7" id="KW-0539">Nucleus</keyword>
<keyword evidence="4" id="KW-0540">Nuclease</keyword>
<evidence type="ECO:0000259" key="8">
    <source>
        <dbReference type="Pfam" id="PF13359"/>
    </source>
</evidence>
<dbReference type="PANTHER" id="PTHR22930:SF269">
    <property type="entry name" value="NUCLEASE HARBI1-LIKE PROTEIN"/>
    <property type="match status" value="1"/>
</dbReference>
<evidence type="ECO:0000256" key="4">
    <source>
        <dbReference type="ARBA" id="ARBA00022722"/>
    </source>
</evidence>
<gene>
    <name evidence="9" type="ORF">GWK47_042993</name>
</gene>
<keyword evidence="10" id="KW-1185">Reference proteome</keyword>
<keyword evidence="6" id="KW-0378">Hydrolase</keyword>
<sequence>MVVHPAVLAQLILDEEDYHRRIAAARARRRKRIWSRQLLIERPLRGEFRMLMEREKAIDPASFHGAYRMTPDTFDELLELVRPRIEVQSTHLRESIGAAERLGLTLRMPKVAQNSCWKSLGREDRKLASLNVAPEPAGKGEGAGKDGCRYLATGTSQKDIARYFCVGRSTVCSIIPQVCRAVWEALLPLYMPRPTQETWRRIAEGFWQHCNFPQCLGAIDGKHIHIQNPVLGGSQCFNYKRYFSTVLMAIADSTHRFVYVDVGAYGKEHDGSIFSQSRFARELQAGSLNLPEAEETELPYVFAADEAYHLKPNMLRPYPARSLNHTKSIFNYRLSRTRRVVENTFGILVTRWSILRQPIIARPEKIDAIVQAMCILHNFLRDKEGLEPESALLEGTAFHDFESRQGAGRHTEAAAAIRDKFAEYFVTPEGRLAGQENIVHRGQANP</sequence>
<dbReference type="EMBL" id="JACEEZ010008483">
    <property type="protein sequence ID" value="KAG0723260.1"/>
    <property type="molecule type" value="Genomic_DNA"/>
</dbReference>
<dbReference type="InterPro" id="IPR045249">
    <property type="entry name" value="HARBI1-like"/>
</dbReference>
<reference evidence="9" key="1">
    <citation type="submission" date="2020-07" db="EMBL/GenBank/DDBJ databases">
        <title>The High-quality genome of the commercially important snow crab, Chionoecetes opilio.</title>
        <authorList>
            <person name="Jeong J.-H."/>
            <person name="Ryu S."/>
        </authorList>
    </citation>
    <scope>NUCLEOTIDE SEQUENCE</scope>
    <source>
        <strain evidence="9">MADBK_172401_WGS</strain>
        <tissue evidence="9">Digestive gland</tissue>
    </source>
</reference>
<evidence type="ECO:0000256" key="2">
    <source>
        <dbReference type="ARBA" id="ARBA00004123"/>
    </source>
</evidence>
<dbReference type="GO" id="GO:0046872">
    <property type="term" value="F:metal ion binding"/>
    <property type="evidence" value="ECO:0007669"/>
    <property type="project" value="UniProtKB-KW"/>
</dbReference>
<evidence type="ECO:0000256" key="5">
    <source>
        <dbReference type="ARBA" id="ARBA00022723"/>
    </source>
</evidence>
<evidence type="ECO:0000256" key="6">
    <source>
        <dbReference type="ARBA" id="ARBA00022801"/>
    </source>
</evidence>
<protein>
    <submittedName>
        <fullName evidence="9">Protein ALP1-like</fullName>
    </submittedName>
</protein>
<dbReference type="Proteomes" id="UP000770661">
    <property type="component" value="Unassembled WGS sequence"/>
</dbReference>
<evidence type="ECO:0000256" key="7">
    <source>
        <dbReference type="ARBA" id="ARBA00023242"/>
    </source>
</evidence>
<dbReference type="GO" id="GO:0005634">
    <property type="term" value="C:nucleus"/>
    <property type="evidence" value="ECO:0007669"/>
    <property type="project" value="UniProtKB-SubCell"/>
</dbReference>
<dbReference type="GO" id="GO:0004518">
    <property type="term" value="F:nuclease activity"/>
    <property type="evidence" value="ECO:0007669"/>
    <property type="project" value="UniProtKB-KW"/>
</dbReference>
<dbReference type="Pfam" id="PF13359">
    <property type="entry name" value="DDE_Tnp_4"/>
    <property type="match status" value="1"/>
</dbReference>
<dbReference type="PANTHER" id="PTHR22930">
    <property type="match status" value="1"/>
</dbReference>
<feature type="domain" description="DDE Tnp4" evidence="8">
    <location>
        <begin position="219"/>
        <end position="378"/>
    </location>
</feature>
<comment type="subcellular location">
    <subcellularLocation>
        <location evidence="2">Nucleus</location>
    </subcellularLocation>
</comment>
<name>A0A8J4YME3_CHIOP</name>
<dbReference type="InterPro" id="IPR027806">
    <property type="entry name" value="HARBI1_dom"/>
</dbReference>
<dbReference type="OrthoDB" id="6378447at2759"/>
<organism evidence="9 10">
    <name type="scientific">Chionoecetes opilio</name>
    <name type="common">Atlantic snow crab</name>
    <name type="synonym">Cancer opilio</name>
    <dbReference type="NCBI Taxonomy" id="41210"/>
    <lineage>
        <taxon>Eukaryota</taxon>
        <taxon>Metazoa</taxon>
        <taxon>Ecdysozoa</taxon>
        <taxon>Arthropoda</taxon>
        <taxon>Crustacea</taxon>
        <taxon>Multicrustacea</taxon>
        <taxon>Malacostraca</taxon>
        <taxon>Eumalacostraca</taxon>
        <taxon>Eucarida</taxon>
        <taxon>Decapoda</taxon>
        <taxon>Pleocyemata</taxon>
        <taxon>Brachyura</taxon>
        <taxon>Eubrachyura</taxon>
        <taxon>Majoidea</taxon>
        <taxon>Majidae</taxon>
        <taxon>Chionoecetes</taxon>
    </lineage>
</organism>
<comment type="cofactor">
    <cofactor evidence="1">
        <name>a divalent metal cation</name>
        <dbReference type="ChEBI" id="CHEBI:60240"/>
    </cofactor>
</comment>
<dbReference type="GO" id="GO:0016787">
    <property type="term" value="F:hydrolase activity"/>
    <property type="evidence" value="ECO:0007669"/>
    <property type="project" value="UniProtKB-KW"/>
</dbReference>
<comment type="similarity">
    <text evidence="3">Belongs to the HARBI1 family.</text>
</comment>
<evidence type="ECO:0000256" key="3">
    <source>
        <dbReference type="ARBA" id="ARBA00006958"/>
    </source>
</evidence>
<evidence type="ECO:0000313" key="10">
    <source>
        <dbReference type="Proteomes" id="UP000770661"/>
    </source>
</evidence>
<keyword evidence="5" id="KW-0479">Metal-binding</keyword>
<evidence type="ECO:0000256" key="1">
    <source>
        <dbReference type="ARBA" id="ARBA00001968"/>
    </source>
</evidence>
<comment type="caution">
    <text evidence="9">The sequence shown here is derived from an EMBL/GenBank/DDBJ whole genome shotgun (WGS) entry which is preliminary data.</text>
</comment>